<dbReference type="OrthoDB" id="6475849at2759"/>
<dbReference type="SUPFAM" id="SSF55486">
    <property type="entry name" value="Metalloproteases ('zincins'), catalytic domain"/>
    <property type="match status" value="1"/>
</dbReference>
<protein>
    <submittedName>
        <fullName evidence="11">Uncharacterized protein</fullName>
    </submittedName>
</protein>
<dbReference type="InterPro" id="IPR018497">
    <property type="entry name" value="Peptidase_M13_C"/>
</dbReference>
<dbReference type="PANTHER" id="PTHR11733:SF133">
    <property type="entry name" value="PHOSPHATE-REGULATING NEUTRAL ENDOPEPTIDASE PHEX"/>
    <property type="match status" value="1"/>
</dbReference>
<dbReference type="Gene3D" id="1.10.1380.10">
    <property type="entry name" value="Neutral endopeptidase , domain2"/>
    <property type="match status" value="1"/>
</dbReference>
<feature type="domain" description="Peptidase M13 N-terminal" evidence="10">
    <location>
        <begin position="2"/>
        <end position="372"/>
    </location>
</feature>
<reference evidence="11" key="2">
    <citation type="submission" date="2017-10" db="EMBL/GenBank/DDBJ databases">
        <title>Ladona fulva Genome sequencing and assembly.</title>
        <authorList>
            <person name="Murali S."/>
            <person name="Richards S."/>
            <person name="Bandaranaike D."/>
            <person name="Bellair M."/>
            <person name="Blankenburg K."/>
            <person name="Chao H."/>
            <person name="Dinh H."/>
            <person name="Doddapaneni H."/>
            <person name="Dugan-Rocha S."/>
            <person name="Elkadiri S."/>
            <person name="Gnanaolivu R."/>
            <person name="Hernandez B."/>
            <person name="Skinner E."/>
            <person name="Javaid M."/>
            <person name="Lee S."/>
            <person name="Li M."/>
            <person name="Ming W."/>
            <person name="Munidasa M."/>
            <person name="Muniz J."/>
            <person name="Nguyen L."/>
            <person name="Hughes D."/>
            <person name="Osuji N."/>
            <person name="Pu L.-L."/>
            <person name="Puazo M."/>
            <person name="Qu C."/>
            <person name="Quiroz J."/>
            <person name="Raj R."/>
            <person name="Weissenberger G."/>
            <person name="Xin Y."/>
            <person name="Zou X."/>
            <person name="Han Y."/>
            <person name="Worley K."/>
            <person name="Muzny D."/>
            <person name="Gibbs R."/>
        </authorList>
    </citation>
    <scope>NUCLEOTIDE SEQUENCE</scope>
    <source>
        <strain evidence="11">Sampled in the wild</strain>
    </source>
</reference>
<dbReference type="Proteomes" id="UP000792457">
    <property type="component" value="Unassembled WGS sequence"/>
</dbReference>
<keyword evidence="7" id="KW-0862">Zinc</keyword>
<evidence type="ECO:0000313" key="11">
    <source>
        <dbReference type="EMBL" id="KAG8222300.1"/>
    </source>
</evidence>
<evidence type="ECO:0000313" key="12">
    <source>
        <dbReference type="Proteomes" id="UP000792457"/>
    </source>
</evidence>
<evidence type="ECO:0000259" key="10">
    <source>
        <dbReference type="Pfam" id="PF05649"/>
    </source>
</evidence>
<dbReference type="Pfam" id="PF05649">
    <property type="entry name" value="Peptidase_M13_N"/>
    <property type="match status" value="1"/>
</dbReference>
<dbReference type="InterPro" id="IPR000718">
    <property type="entry name" value="Peptidase_M13"/>
</dbReference>
<comment type="caution">
    <text evidence="11">The sequence shown here is derived from an EMBL/GenBank/DDBJ whole genome shotgun (WGS) entry which is preliminary data.</text>
</comment>
<comment type="similarity">
    <text evidence="3">Belongs to the peptidase M13 family.</text>
</comment>
<evidence type="ECO:0000256" key="7">
    <source>
        <dbReference type="ARBA" id="ARBA00022833"/>
    </source>
</evidence>
<evidence type="ECO:0000256" key="4">
    <source>
        <dbReference type="ARBA" id="ARBA00022670"/>
    </source>
</evidence>
<proteinExistence type="inferred from homology"/>
<organism evidence="11 12">
    <name type="scientific">Ladona fulva</name>
    <name type="common">Scarce chaser dragonfly</name>
    <name type="synonym">Libellula fulva</name>
    <dbReference type="NCBI Taxonomy" id="123851"/>
    <lineage>
        <taxon>Eukaryota</taxon>
        <taxon>Metazoa</taxon>
        <taxon>Ecdysozoa</taxon>
        <taxon>Arthropoda</taxon>
        <taxon>Hexapoda</taxon>
        <taxon>Insecta</taxon>
        <taxon>Pterygota</taxon>
        <taxon>Palaeoptera</taxon>
        <taxon>Odonata</taxon>
        <taxon>Epiprocta</taxon>
        <taxon>Anisoptera</taxon>
        <taxon>Libelluloidea</taxon>
        <taxon>Libellulidae</taxon>
        <taxon>Ladona</taxon>
    </lineage>
</organism>
<dbReference type="Pfam" id="PF01431">
    <property type="entry name" value="Peptidase_M13"/>
    <property type="match status" value="1"/>
</dbReference>
<dbReference type="InterPro" id="IPR008753">
    <property type="entry name" value="Peptidase_M13_N"/>
</dbReference>
<gene>
    <name evidence="11" type="ORF">J437_LFUL001842</name>
</gene>
<dbReference type="GO" id="GO:0016485">
    <property type="term" value="P:protein processing"/>
    <property type="evidence" value="ECO:0007669"/>
    <property type="project" value="TreeGrafter"/>
</dbReference>
<evidence type="ECO:0000256" key="2">
    <source>
        <dbReference type="ARBA" id="ARBA00004401"/>
    </source>
</evidence>
<keyword evidence="8" id="KW-0482">Metalloprotease</keyword>
<dbReference type="PANTHER" id="PTHR11733">
    <property type="entry name" value="ZINC METALLOPROTEASE FAMILY M13 NEPRILYSIN-RELATED"/>
    <property type="match status" value="1"/>
</dbReference>
<dbReference type="PRINTS" id="PR00786">
    <property type="entry name" value="NEPRILYSIN"/>
</dbReference>
<dbReference type="PROSITE" id="PS51885">
    <property type="entry name" value="NEPRILYSIN"/>
    <property type="match status" value="1"/>
</dbReference>
<sequence>MESLGVEPMLKVLKRLNMPTGPPGDAGHSIAADFDPLAIIAKAQRVLGLSVFLGFYVSEDLRNTSRNVMVLDQVSPGFNERYLLDPVRFATEVREYRVYVEDMVRVQLVRIPQSSNVIAPSIDAPEIKKAASEFADEILAFSTQLAKIITTSEQRRDVNSLFHELKASELQNLTDSQLTESAAGEGMRIDWTQYLSKVMENTDVKLDFDSDFLVVLDVTYLQKLANVLSRTKRSTIIRYLWWSIFSTLAPLTVQDFRDLGFRFSQRVLGLSQRSPRWKGCTGNVNSNFGMAVSFMYVQEYFNEKKREKVESPYDLLIGGSQYDCFVTKALEMVNDVRGAFEEIVKELQWMDEGTKGRTLEKLEAMRPFIGFPGWLLTPGELEAYYEGAEVIEGELFETYIRLSEASLRRALEDIRRTSDKDRWITAATTVNAFYSPILNSVTFPAGILQPPFYGLGLESLNYGAIGAIMGHELTHGFDDQGRRYDKNGNLRMWWSRETLVEYERRVKCIVDQYDAYPVKQLGGNFTVNGVNTQGENIADNGGLREAYRAYQKFRARHPQEPLLPGLAEYTHEQLFFLGFAHMWCGHATDGALRSRVVNGVHAPNRFRVMGTLSNMKEFAEAWGCPAGSPMNPKNKCILW</sequence>
<feature type="domain" description="Peptidase M13 C-terminal" evidence="9">
    <location>
        <begin position="431"/>
        <end position="636"/>
    </location>
</feature>
<evidence type="ECO:0000256" key="5">
    <source>
        <dbReference type="ARBA" id="ARBA00022723"/>
    </source>
</evidence>
<evidence type="ECO:0000256" key="1">
    <source>
        <dbReference type="ARBA" id="ARBA00001947"/>
    </source>
</evidence>
<dbReference type="GO" id="GO:0004222">
    <property type="term" value="F:metalloendopeptidase activity"/>
    <property type="evidence" value="ECO:0007669"/>
    <property type="project" value="InterPro"/>
</dbReference>
<keyword evidence="12" id="KW-1185">Reference proteome</keyword>
<name>A0A8K0JUT6_LADFU</name>
<dbReference type="AlphaFoldDB" id="A0A8K0JUT6"/>
<comment type="subcellular location">
    <subcellularLocation>
        <location evidence="2">Cell membrane</location>
        <topology evidence="2">Single-pass type II membrane protein</topology>
    </subcellularLocation>
</comment>
<keyword evidence="5" id="KW-0479">Metal-binding</keyword>
<dbReference type="InterPro" id="IPR042089">
    <property type="entry name" value="Peptidase_M13_dom_2"/>
</dbReference>
<dbReference type="CDD" id="cd08662">
    <property type="entry name" value="M13"/>
    <property type="match status" value="1"/>
</dbReference>
<accession>A0A8K0JUT6</accession>
<dbReference type="EMBL" id="KZ308129">
    <property type="protein sequence ID" value="KAG8222300.1"/>
    <property type="molecule type" value="Genomic_DNA"/>
</dbReference>
<dbReference type="GO" id="GO:0046872">
    <property type="term" value="F:metal ion binding"/>
    <property type="evidence" value="ECO:0007669"/>
    <property type="project" value="UniProtKB-KW"/>
</dbReference>
<comment type="cofactor">
    <cofactor evidence="1">
        <name>Zn(2+)</name>
        <dbReference type="ChEBI" id="CHEBI:29105"/>
    </cofactor>
</comment>
<evidence type="ECO:0000256" key="6">
    <source>
        <dbReference type="ARBA" id="ARBA00022801"/>
    </source>
</evidence>
<keyword evidence="6" id="KW-0378">Hydrolase</keyword>
<evidence type="ECO:0000256" key="3">
    <source>
        <dbReference type="ARBA" id="ARBA00007357"/>
    </source>
</evidence>
<evidence type="ECO:0000259" key="9">
    <source>
        <dbReference type="Pfam" id="PF01431"/>
    </source>
</evidence>
<dbReference type="GO" id="GO:0005886">
    <property type="term" value="C:plasma membrane"/>
    <property type="evidence" value="ECO:0007669"/>
    <property type="project" value="UniProtKB-SubCell"/>
</dbReference>
<evidence type="ECO:0000256" key="8">
    <source>
        <dbReference type="ARBA" id="ARBA00023049"/>
    </source>
</evidence>
<dbReference type="Gene3D" id="3.40.390.10">
    <property type="entry name" value="Collagenase (Catalytic Domain)"/>
    <property type="match status" value="1"/>
</dbReference>
<reference evidence="11" key="1">
    <citation type="submission" date="2013-04" db="EMBL/GenBank/DDBJ databases">
        <authorList>
            <person name="Qu J."/>
            <person name="Murali S.C."/>
            <person name="Bandaranaike D."/>
            <person name="Bellair M."/>
            <person name="Blankenburg K."/>
            <person name="Chao H."/>
            <person name="Dinh H."/>
            <person name="Doddapaneni H."/>
            <person name="Downs B."/>
            <person name="Dugan-Rocha S."/>
            <person name="Elkadiri S."/>
            <person name="Gnanaolivu R.D."/>
            <person name="Hernandez B."/>
            <person name="Javaid M."/>
            <person name="Jayaseelan J.C."/>
            <person name="Lee S."/>
            <person name="Li M."/>
            <person name="Ming W."/>
            <person name="Munidasa M."/>
            <person name="Muniz J."/>
            <person name="Nguyen L."/>
            <person name="Ongeri F."/>
            <person name="Osuji N."/>
            <person name="Pu L.-L."/>
            <person name="Puazo M."/>
            <person name="Qu C."/>
            <person name="Quiroz J."/>
            <person name="Raj R."/>
            <person name="Weissenberger G."/>
            <person name="Xin Y."/>
            <person name="Zou X."/>
            <person name="Han Y."/>
            <person name="Richards S."/>
            <person name="Worley K."/>
            <person name="Muzny D."/>
            <person name="Gibbs R."/>
        </authorList>
    </citation>
    <scope>NUCLEOTIDE SEQUENCE</scope>
    <source>
        <strain evidence="11">Sampled in the wild</strain>
    </source>
</reference>
<dbReference type="InterPro" id="IPR024079">
    <property type="entry name" value="MetalloPept_cat_dom_sf"/>
</dbReference>
<keyword evidence="4" id="KW-0645">Protease</keyword>